<dbReference type="InterPro" id="IPR054076">
    <property type="entry name" value="ZUO1-like_ZHD"/>
</dbReference>
<evidence type="ECO:0000256" key="3">
    <source>
        <dbReference type="ARBA" id="ARBA00023186"/>
    </source>
</evidence>
<organism evidence="6 7">
    <name type="scientific">Piptocephalis cylindrospora</name>
    <dbReference type="NCBI Taxonomy" id="1907219"/>
    <lineage>
        <taxon>Eukaryota</taxon>
        <taxon>Fungi</taxon>
        <taxon>Fungi incertae sedis</taxon>
        <taxon>Zoopagomycota</taxon>
        <taxon>Zoopagomycotina</taxon>
        <taxon>Zoopagomycetes</taxon>
        <taxon>Zoopagales</taxon>
        <taxon>Piptocephalidaceae</taxon>
        <taxon>Piptocephalis</taxon>
    </lineage>
</organism>
<evidence type="ECO:0000259" key="5">
    <source>
        <dbReference type="PROSITE" id="PS50076"/>
    </source>
</evidence>
<dbReference type="InterPro" id="IPR001623">
    <property type="entry name" value="DnaJ_domain"/>
</dbReference>
<feature type="domain" description="J" evidence="5">
    <location>
        <begin position="98"/>
        <end position="168"/>
    </location>
</feature>
<dbReference type="PANTHER" id="PTHR43999">
    <property type="entry name" value="DNAJ HOMOLOG SUBFAMILY C MEMBER 2"/>
    <property type="match status" value="1"/>
</dbReference>
<gene>
    <name evidence="6" type="ORF">BJ684DRAFT_9921</name>
</gene>
<feature type="region of interest" description="Disordered" evidence="4">
    <location>
        <begin position="49"/>
        <end position="93"/>
    </location>
</feature>
<dbReference type="CDD" id="cd23953">
    <property type="entry name" value="zuotin_NTD"/>
    <property type="match status" value="1"/>
</dbReference>
<dbReference type="SUPFAM" id="SSF46565">
    <property type="entry name" value="Chaperone J-domain"/>
    <property type="match status" value="1"/>
</dbReference>
<evidence type="ECO:0000256" key="2">
    <source>
        <dbReference type="ARBA" id="ARBA00022490"/>
    </source>
</evidence>
<feature type="compositionally biased region" description="Acidic residues" evidence="4">
    <location>
        <begin position="71"/>
        <end position="85"/>
    </location>
</feature>
<dbReference type="GO" id="GO:0006450">
    <property type="term" value="P:regulation of translational fidelity"/>
    <property type="evidence" value="ECO:0007669"/>
    <property type="project" value="InterPro"/>
</dbReference>
<dbReference type="OrthoDB" id="1690618at2759"/>
<evidence type="ECO:0000313" key="6">
    <source>
        <dbReference type="EMBL" id="RKP13521.1"/>
    </source>
</evidence>
<dbReference type="Gene3D" id="1.10.287.110">
    <property type="entry name" value="DnaJ domain"/>
    <property type="match status" value="1"/>
</dbReference>
<dbReference type="Pfam" id="PF21884">
    <property type="entry name" value="ZUO1-like_ZHD"/>
    <property type="match status" value="1"/>
</dbReference>
<dbReference type="PANTHER" id="PTHR43999:SF1">
    <property type="entry name" value="DNAJ HOMOLOG SUBFAMILY C MEMBER 2"/>
    <property type="match status" value="1"/>
</dbReference>
<reference evidence="7" key="1">
    <citation type="journal article" date="2018" name="Nat. Microbiol.">
        <title>Leveraging single-cell genomics to expand the fungal tree of life.</title>
        <authorList>
            <person name="Ahrendt S.R."/>
            <person name="Quandt C.A."/>
            <person name="Ciobanu D."/>
            <person name="Clum A."/>
            <person name="Salamov A."/>
            <person name="Andreopoulos B."/>
            <person name="Cheng J.F."/>
            <person name="Woyke T."/>
            <person name="Pelin A."/>
            <person name="Henrissat B."/>
            <person name="Reynolds N.K."/>
            <person name="Benny G.L."/>
            <person name="Smith M.E."/>
            <person name="James T.Y."/>
            <person name="Grigoriev I.V."/>
        </authorList>
    </citation>
    <scope>NUCLEOTIDE SEQUENCE [LARGE SCALE GENOMIC DNA]</scope>
</reference>
<feature type="region of interest" description="Disordered" evidence="4">
    <location>
        <begin position="1"/>
        <end position="25"/>
    </location>
</feature>
<evidence type="ECO:0000256" key="4">
    <source>
        <dbReference type="SAM" id="MobiDB-lite"/>
    </source>
</evidence>
<dbReference type="AlphaFoldDB" id="A0A4P9Y5P7"/>
<keyword evidence="3" id="KW-0143">Chaperone</keyword>
<feature type="compositionally biased region" description="Basic and acidic residues" evidence="4">
    <location>
        <begin position="55"/>
        <end position="65"/>
    </location>
</feature>
<proteinExistence type="predicted"/>
<keyword evidence="2" id="KW-0963">Cytoplasm</keyword>
<sequence>MTTVDFLLPSPPASWTAGTGSKVHGTVSAPKDKLLEAVGPFYHAHARRSHYNRTLSEDDRLEEARQATGNGDEEEDVASEPEDDEMLRRDPKDWKNQDHYAVLGLSKLRYRAKPDQIIRAHRKKVLKHHPDKKAAGGNTNDDGFFKCIQKAFEICMDPTKRAQWDSVDPAVPDTAPPAKLKGDFFKAYRPVFRREARFSIKPNVPDLGDLESSREHVEAFYDFFYNFDSWRTFEYLDKEDVDGADNRDTKRWMDKKNKTERAKKKKDDNARLRELVDQALKSDPRIALFKEQDKTRRGAKKAAREAEEKAAAEAKAKAEAEAAAAAESAAAAAKSQAESAKKDKEAKKRAVRKEKKLIKALLKDNNYFVSGEADSATPEQVDSQLDKLERAFTKNADDLEGLRKSLEEGVASGKAADIFDTESA</sequence>
<dbReference type="Gene3D" id="1.10.8.840">
    <property type="entry name" value="Ribosome-associated complex head domain"/>
    <property type="match status" value="1"/>
</dbReference>
<comment type="subcellular location">
    <subcellularLocation>
        <location evidence="1">Cytoplasm</location>
    </subcellularLocation>
</comment>
<dbReference type="InterPro" id="IPR032003">
    <property type="entry name" value="RAC_head"/>
</dbReference>
<dbReference type="InterPro" id="IPR042569">
    <property type="entry name" value="RAC_head_sf"/>
</dbReference>
<dbReference type="SMART" id="SM00271">
    <property type="entry name" value="DnaJ"/>
    <property type="match status" value="1"/>
</dbReference>
<dbReference type="Pfam" id="PF00226">
    <property type="entry name" value="DnaJ"/>
    <property type="match status" value="1"/>
</dbReference>
<dbReference type="InterPro" id="IPR058871">
    <property type="entry name" value="Zuotin_N"/>
</dbReference>
<feature type="region of interest" description="Disordered" evidence="4">
    <location>
        <begin position="323"/>
        <end position="349"/>
    </location>
</feature>
<feature type="compositionally biased region" description="Basic and acidic residues" evidence="4">
    <location>
        <begin position="339"/>
        <end position="348"/>
    </location>
</feature>
<dbReference type="InterPro" id="IPR044634">
    <property type="entry name" value="Zuotin/DnaJC2"/>
</dbReference>
<dbReference type="InterPro" id="IPR036869">
    <property type="entry name" value="J_dom_sf"/>
</dbReference>
<dbReference type="GO" id="GO:0051083">
    <property type="term" value="P:'de novo' cotranslational protein folding"/>
    <property type="evidence" value="ECO:0007669"/>
    <property type="project" value="InterPro"/>
</dbReference>
<protein>
    <submittedName>
        <fullName evidence="6">DnaJ domain-containing protein</fullName>
    </submittedName>
</protein>
<dbReference type="GO" id="GO:0005829">
    <property type="term" value="C:cytosol"/>
    <property type="evidence" value="ECO:0007669"/>
    <property type="project" value="TreeGrafter"/>
</dbReference>
<evidence type="ECO:0000313" key="7">
    <source>
        <dbReference type="Proteomes" id="UP000267251"/>
    </source>
</evidence>
<dbReference type="GO" id="GO:0043022">
    <property type="term" value="F:ribosome binding"/>
    <property type="evidence" value="ECO:0007669"/>
    <property type="project" value="InterPro"/>
</dbReference>
<dbReference type="PROSITE" id="PS50076">
    <property type="entry name" value="DNAJ_2"/>
    <property type="match status" value="1"/>
</dbReference>
<keyword evidence="7" id="KW-1185">Reference proteome</keyword>
<dbReference type="EMBL" id="KZ988000">
    <property type="protein sequence ID" value="RKP13521.1"/>
    <property type="molecule type" value="Genomic_DNA"/>
</dbReference>
<dbReference type="GO" id="GO:0030544">
    <property type="term" value="F:Hsp70 protein binding"/>
    <property type="evidence" value="ECO:0007669"/>
    <property type="project" value="InterPro"/>
</dbReference>
<dbReference type="CDD" id="cd06257">
    <property type="entry name" value="DnaJ"/>
    <property type="match status" value="1"/>
</dbReference>
<dbReference type="Proteomes" id="UP000267251">
    <property type="component" value="Unassembled WGS sequence"/>
</dbReference>
<feature type="compositionally biased region" description="Low complexity" evidence="4">
    <location>
        <begin position="323"/>
        <end position="338"/>
    </location>
</feature>
<accession>A0A4P9Y5P7</accession>
<dbReference type="Pfam" id="PF16717">
    <property type="entry name" value="RAC_head"/>
    <property type="match status" value="1"/>
</dbReference>
<dbReference type="Pfam" id="PF26185">
    <property type="entry name" value="Zuotin_N"/>
    <property type="match status" value="1"/>
</dbReference>
<evidence type="ECO:0000256" key="1">
    <source>
        <dbReference type="ARBA" id="ARBA00004496"/>
    </source>
</evidence>
<name>A0A4P9Y5P7_9FUNG</name>